<dbReference type="AlphaFoldDB" id="A0A1W1BSI3"/>
<accession>A0A1W1BSI3</accession>
<evidence type="ECO:0000313" key="1">
    <source>
        <dbReference type="EMBL" id="SFV56437.1"/>
    </source>
</evidence>
<proteinExistence type="predicted"/>
<protein>
    <submittedName>
        <fullName evidence="1">Uncharacterized protein</fullName>
    </submittedName>
</protein>
<reference evidence="1" key="1">
    <citation type="submission" date="2016-10" db="EMBL/GenBank/DDBJ databases">
        <authorList>
            <person name="de Groot N.N."/>
        </authorList>
    </citation>
    <scope>NUCLEOTIDE SEQUENCE</scope>
</reference>
<dbReference type="EMBL" id="FPHI01000012">
    <property type="protein sequence ID" value="SFV56437.1"/>
    <property type="molecule type" value="Genomic_DNA"/>
</dbReference>
<name>A0A1W1BSI3_9ZZZZ</name>
<sequence length="60" mass="6841">MYLSFLISALLLLSACSTTPMHLLSTENNTKQTIQSNQSIADHAKDEYQKLQTQRNKEQN</sequence>
<organism evidence="1">
    <name type="scientific">hydrothermal vent metagenome</name>
    <dbReference type="NCBI Taxonomy" id="652676"/>
    <lineage>
        <taxon>unclassified sequences</taxon>
        <taxon>metagenomes</taxon>
        <taxon>ecological metagenomes</taxon>
    </lineage>
</organism>
<gene>
    <name evidence="1" type="ORF">MNB_SV-3-187</name>
</gene>